<keyword evidence="2" id="KW-1133">Transmembrane helix</keyword>
<dbReference type="OrthoDB" id="27330at2"/>
<evidence type="ECO:0000259" key="3">
    <source>
        <dbReference type="Pfam" id="PF03816"/>
    </source>
</evidence>
<dbReference type="InterPro" id="IPR004474">
    <property type="entry name" value="LytR_CpsA_psr"/>
</dbReference>
<dbReference type="PANTHER" id="PTHR33392">
    <property type="entry name" value="POLYISOPRENYL-TEICHOIC ACID--PEPTIDOGLYCAN TEICHOIC ACID TRANSFERASE TAGU"/>
    <property type="match status" value="1"/>
</dbReference>
<dbReference type="Pfam" id="PF03816">
    <property type="entry name" value="LytR_cpsA_psr"/>
    <property type="match status" value="1"/>
</dbReference>
<dbReference type="Proteomes" id="UP000448943">
    <property type="component" value="Unassembled WGS sequence"/>
</dbReference>
<comment type="similarity">
    <text evidence="1">Belongs to the LytR/CpsA/Psr (LCP) family.</text>
</comment>
<keyword evidence="2" id="KW-0472">Membrane</keyword>
<evidence type="ECO:0000313" key="4">
    <source>
        <dbReference type="EMBL" id="NBI29550.1"/>
    </source>
</evidence>
<dbReference type="PANTHER" id="PTHR33392:SF6">
    <property type="entry name" value="POLYISOPRENYL-TEICHOIC ACID--PEPTIDOGLYCAN TEICHOIC ACID TRANSFERASE TAGU"/>
    <property type="match status" value="1"/>
</dbReference>
<evidence type="ECO:0000256" key="1">
    <source>
        <dbReference type="ARBA" id="ARBA00006068"/>
    </source>
</evidence>
<comment type="caution">
    <text evidence="4">The sequence shown here is derived from an EMBL/GenBank/DDBJ whole genome shotgun (WGS) entry which is preliminary data.</text>
</comment>
<feature type="transmembrane region" description="Helical" evidence="2">
    <location>
        <begin position="5"/>
        <end position="22"/>
    </location>
</feature>
<sequence length="369" mass="42599">MKKKYIYILSAVLLVFISSYFLKNTIKFMAFNWFFAQHLEEKLEQSYEPLTESKNILKSNENVTYQLNNPGIINFQLFPRTVQLKKEKKEENETTIENTKPFAMLLLGEDARGKEQGRSDSIILSIIRPSDLKVLLLSIPRDTYVKIPGRRGKDKINHAFAFGGVKLAKDTVEHFFDISIHNYAKINFYGFKQLVNALGGISLAVEKDLIKYTYSGAEIIVVGGKESYNGEEALQFARFRSDSQGDFGRMERHQEVLIAIIEEAKKPSNITKLFDVIEIIGENLKTDMKPYMIKELANLYLKSENPQIQTYTLKGIPSNNNPQKIWYDYVNETEYTKVKTMIDEWLNSDTSEDELIKYFKEEKVSPVSQ</sequence>
<accession>A0A6N9Q455</accession>
<reference evidence="4 5" key="1">
    <citation type="submission" date="2019-01" db="EMBL/GenBank/DDBJ databases">
        <title>Chengkuizengella sp. nov., isolated from deep-sea sediment of East Pacific Ocean.</title>
        <authorList>
            <person name="Yang J."/>
            <person name="Lai Q."/>
            <person name="Shao Z."/>
        </authorList>
    </citation>
    <scope>NUCLEOTIDE SEQUENCE [LARGE SCALE GENOMIC DNA]</scope>
    <source>
        <strain evidence="4 5">YPA3-1-1</strain>
    </source>
</reference>
<name>A0A6N9Q455_9BACL</name>
<keyword evidence="2" id="KW-0812">Transmembrane</keyword>
<dbReference type="NCBIfam" id="TIGR00350">
    <property type="entry name" value="lytR_cpsA_psr"/>
    <property type="match status" value="1"/>
</dbReference>
<evidence type="ECO:0000313" key="5">
    <source>
        <dbReference type="Proteomes" id="UP000448943"/>
    </source>
</evidence>
<dbReference type="RefSeq" id="WP_160646353.1">
    <property type="nucleotide sequence ID" value="NZ_SIJB01000025.1"/>
</dbReference>
<dbReference type="EMBL" id="SIJB01000025">
    <property type="protein sequence ID" value="NBI29550.1"/>
    <property type="molecule type" value="Genomic_DNA"/>
</dbReference>
<gene>
    <name evidence="4" type="ORF">ERL59_11330</name>
</gene>
<dbReference type="AlphaFoldDB" id="A0A6N9Q455"/>
<protein>
    <submittedName>
        <fullName evidence="4">LytR family transcriptional regulator</fullName>
    </submittedName>
</protein>
<proteinExistence type="inferred from homology"/>
<feature type="domain" description="Cell envelope-related transcriptional attenuator" evidence="3">
    <location>
        <begin position="118"/>
        <end position="265"/>
    </location>
</feature>
<dbReference type="Gene3D" id="3.40.630.190">
    <property type="entry name" value="LCP protein"/>
    <property type="match status" value="1"/>
</dbReference>
<keyword evidence="5" id="KW-1185">Reference proteome</keyword>
<dbReference type="InterPro" id="IPR050922">
    <property type="entry name" value="LytR/CpsA/Psr_CW_biosynth"/>
</dbReference>
<organism evidence="4 5">
    <name type="scientific">Chengkuizengella marina</name>
    <dbReference type="NCBI Taxonomy" id="2507566"/>
    <lineage>
        <taxon>Bacteria</taxon>
        <taxon>Bacillati</taxon>
        <taxon>Bacillota</taxon>
        <taxon>Bacilli</taxon>
        <taxon>Bacillales</taxon>
        <taxon>Paenibacillaceae</taxon>
        <taxon>Chengkuizengella</taxon>
    </lineage>
</organism>
<evidence type="ECO:0000256" key="2">
    <source>
        <dbReference type="SAM" id="Phobius"/>
    </source>
</evidence>